<gene>
    <name evidence="4" type="ORF">PHAECO_LOCUS10827</name>
</gene>
<dbReference type="Proteomes" id="UP001153737">
    <property type="component" value="Chromosome 7"/>
</dbReference>
<name>A0A9P0DSI3_PHACE</name>
<dbReference type="InterPro" id="IPR032011">
    <property type="entry name" value="DUF4794"/>
</dbReference>
<organism evidence="4 5">
    <name type="scientific">Phaedon cochleariae</name>
    <name type="common">Mustard beetle</name>
    <dbReference type="NCBI Taxonomy" id="80249"/>
    <lineage>
        <taxon>Eukaryota</taxon>
        <taxon>Metazoa</taxon>
        <taxon>Ecdysozoa</taxon>
        <taxon>Arthropoda</taxon>
        <taxon>Hexapoda</taxon>
        <taxon>Insecta</taxon>
        <taxon>Pterygota</taxon>
        <taxon>Neoptera</taxon>
        <taxon>Endopterygota</taxon>
        <taxon>Coleoptera</taxon>
        <taxon>Polyphaga</taxon>
        <taxon>Cucujiformia</taxon>
        <taxon>Chrysomeloidea</taxon>
        <taxon>Chrysomelidae</taxon>
        <taxon>Chrysomelinae</taxon>
        <taxon>Chrysomelini</taxon>
        <taxon>Phaedon</taxon>
    </lineage>
</organism>
<feature type="region of interest" description="Disordered" evidence="1">
    <location>
        <begin position="37"/>
        <end position="113"/>
    </location>
</feature>
<accession>A0A9P0DSI3</accession>
<protein>
    <recommendedName>
        <fullName evidence="3">DUF4794 domain-containing protein</fullName>
    </recommendedName>
</protein>
<feature type="domain" description="DUF4794" evidence="3">
    <location>
        <begin position="39"/>
        <end position="85"/>
    </location>
</feature>
<evidence type="ECO:0000313" key="5">
    <source>
        <dbReference type="Proteomes" id="UP001153737"/>
    </source>
</evidence>
<dbReference type="EMBL" id="OU896713">
    <property type="protein sequence ID" value="CAH1176360.1"/>
    <property type="molecule type" value="Genomic_DNA"/>
</dbReference>
<evidence type="ECO:0000313" key="4">
    <source>
        <dbReference type="EMBL" id="CAH1176360.1"/>
    </source>
</evidence>
<dbReference type="AlphaFoldDB" id="A0A9P0DSI3"/>
<keyword evidence="2" id="KW-0732">Signal</keyword>
<feature type="chain" id="PRO_5040255292" description="DUF4794 domain-containing protein" evidence="2">
    <location>
        <begin position="19"/>
        <end position="176"/>
    </location>
</feature>
<feature type="compositionally biased region" description="Low complexity" evidence="1">
    <location>
        <begin position="72"/>
        <end position="93"/>
    </location>
</feature>
<sequence>MFPLSLVCALILALSVVAEPPRRFNSRFSRQFERLEGDSAPYPPSGWRPSGAQFNLPEPQSSYGPPSQEYGPPEVTTTIEPEVTTTELPTTTESVDADTEDVGSGNNAGPNEALTNGDRGFYYVYHPSGLLQKVHFDTTDDASKMEFSARLRYENVEPISGPIYTYDPLTYTLQRL</sequence>
<evidence type="ECO:0000256" key="2">
    <source>
        <dbReference type="SAM" id="SignalP"/>
    </source>
</evidence>
<feature type="signal peptide" evidence="2">
    <location>
        <begin position="1"/>
        <end position="18"/>
    </location>
</feature>
<evidence type="ECO:0000259" key="3">
    <source>
        <dbReference type="Pfam" id="PF16042"/>
    </source>
</evidence>
<dbReference type="OrthoDB" id="8197587at2759"/>
<proteinExistence type="predicted"/>
<evidence type="ECO:0000256" key="1">
    <source>
        <dbReference type="SAM" id="MobiDB-lite"/>
    </source>
</evidence>
<reference evidence="4" key="1">
    <citation type="submission" date="2022-01" db="EMBL/GenBank/DDBJ databases">
        <authorList>
            <person name="King R."/>
        </authorList>
    </citation>
    <scope>NUCLEOTIDE SEQUENCE</scope>
</reference>
<keyword evidence="5" id="KW-1185">Reference proteome</keyword>
<dbReference type="Pfam" id="PF16042">
    <property type="entry name" value="DUF4794"/>
    <property type="match status" value="1"/>
</dbReference>
<reference evidence="4" key="2">
    <citation type="submission" date="2022-10" db="EMBL/GenBank/DDBJ databases">
        <authorList>
            <consortium name="ENA_rothamsted_submissions"/>
            <consortium name="culmorum"/>
            <person name="King R."/>
        </authorList>
    </citation>
    <scope>NUCLEOTIDE SEQUENCE</scope>
</reference>